<feature type="signal peptide" evidence="10">
    <location>
        <begin position="1"/>
        <end position="20"/>
    </location>
</feature>
<feature type="chain" id="PRO_5039559521" description="Poly-beta-1,6-N-acetyl-D-glucosamine N-deacetylase" evidence="10">
    <location>
        <begin position="21"/>
        <end position="285"/>
    </location>
</feature>
<dbReference type="GO" id="GO:0005975">
    <property type="term" value="P:carbohydrate metabolic process"/>
    <property type="evidence" value="ECO:0007669"/>
    <property type="project" value="InterPro"/>
</dbReference>
<gene>
    <name evidence="12" type="primary">icaB</name>
    <name evidence="12" type="ORF">CFN03_08350</name>
</gene>
<keyword evidence="6 10" id="KW-0732">Signal</keyword>
<evidence type="ECO:0000256" key="1">
    <source>
        <dbReference type="ARBA" id="ARBA00004191"/>
    </source>
</evidence>
<evidence type="ECO:0000256" key="7">
    <source>
        <dbReference type="ARBA" id="ARBA00022801"/>
    </source>
</evidence>
<keyword evidence="7" id="KW-0378">Hydrolase</keyword>
<dbReference type="PROSITE" id="PS51677">
    <property type="entry name" value="NODB"/>
    <property type="match status" value="1"/>
</dbReference>
<evidence type="ECO:0000256" key="10">
    <source>
        <dbReference type="SAM" id="SignalP"/>
    </source>
</evidence>
<evidence type="ECO:0000256" key="5">
    <source>
        <dbReference type="ARBA" id="ARBA00022525"/>
    </source>
</evidence>
<feature type="domain" description="NodB homology" evidence="11">
    <location>
        <begin position="112"/>
        <end position="285"/>
    </location>
</feature>
<comment type="caution">
    <text evidence="12">The sequence shown here is derived from an EMBL/GenBank/DDBJ whole genome shotgun (WGS) entry which is preliminary data.</text>
</comment>
<keyword evidence="4" id="KW-0134">Cell wall</keyword>
<protein>
    <recommendedName>
        <fullName evidence="3">Poly-beta-1,6-N-acetyl-D-glucosamine N-deacetylase</fullName>
    </recommendedName>
    <alternativeName>
        <fullName evidence="9">Biofilm polysaccharide intercellular adhesin deacetylase</fullName>
    </alternativeName>
    <alternativeName>
        <fullName evidence="8">Intercellular adhesion protein B</fullName>
    </alternativeName>
</protein>
<sequence length="285" mass="32814">MTFLKLMMSGAMMMSLILNQANLSTEYPEQDRPEDLAHEENSCVGLNYHRVRDYGVVENVFRFLSSNKELSVYSVSTEAFESQMKFLRDQDANFVTMEELIGYYEEGNFPERCVWVSFDDMDTTIRENAHPILEKYSIPATGFVITGEVGNEDFNNISLLEQEQLNEMEASGLWEFSTHTHDFHHLDGNTARLLTKNEEEVKADTQASQDYFESEFDGKDINSIAYPFGQANDTATEVFGDQGIDYGFTLEEKEIRPDSHPYYIPRVLVSEDAFELLIEDWEGLR</sequence>
<dbReference type="SUPFAM" id="SSF88713">
    <property type="entry name" value="Glycoside hydrolase/deacetylase"/>
    <property type="match status" value="1"/>
</dbReference>
<dbReference type="EMBL" id="NPEZ01000003">
    <property type="protein sequence ID" value="OZT77079.1"/>
    <property type="molecule type" value="Genomic_DNA"/>
</dbReference>
<dbReference type="InterPro" id="IPR023872">
    <property type="entry name" value="PNAG_deacetylase"/>
</dbReference>
<dbReference type="PANTHER" id="PTHR34216:SF3">
    <property type="entry name" value="POLY-BETA-1,6-N-ACETYL-D-GLUCOSAMINE N-DEACETYLASE"/>
    <property type="match status" value="1"/>
</dbReference>
<dbReference type="Gene3D" id="3.20.20.370">
    <property type="entry name" value="Glycoside hydrolase/deacetylase"/>
    <property type="match status" value="1"/>
</dbReference>
<comment type="similarity">
    <text evidence="2">Belongs to the polysaccharide deacetylase family.</text>
</comment>
<accession>A0A265E654</accession>
<dbReference type="PANTHER" id="PTHR34216">
    <property type="match status" value="1"/>
</dbReference>
<dbReference type="Proteomes" id="UP000216682">
    <property type="component" value="Unassembled WGS sequence"/>
</dbReference>
<evidence type="ECO:0000256" key="4">
    <source>
        <dbReference type="ARBA" id="ARBA00022512"/>
    </source>
</evidence>
<keyword evidence="5" id="KW-0964">Secreted</keyword>
<evidence type="ECO:0000256" key="6">
    <source>
        <dbReference type="ARBA" id="ARBA00022729"/>
    </source>
</evidence>
<dbReference type="NCBIfam" id="TIGR03933">
    <property type="entry name" value="PIA_icaB"/>
    <property type="match status" value="1"/>
</dbReference>
<organism evidence="12 13">
    <name type="scientific">Salinicoccus roseus</name>
    <dbReference type="NCBI Taxonomy" id="45670"/>
    <lineage>
        <taxon>Bacteria</taxon>
        <taxon>Bacillati</taxon>
        <taxon>Bacillota</taxon>
        <taxon>Bacilli</taxon>
        <taxon>Bacillales</taxon>
        <taxon>Staphylococcaceae</taxon>
        <taxon>Salinicoccus</taxon>
    </lineage>
</organism>
<dbReference type="RefSeq" id="WP_094906606.1">
    <property type="nucleotide sequence ID" value="NZ_CANNFN010000005.1"/>
</dbReference>
<proteinExistence type="inferred from homology"/>
<evidence type="ECO:0000313" key="12">
    <source>
        <dbReference type="EMBL" id="OZT77079.1"/>
    </source>
</evidence>
<dbReference type="AlphaFoldDB" id="A0A265E654"/>
<dbReference type="Pfam" id="PF01522">
    <property type="entry name" value="Polysacc_deac_1"/>
    <property type="match status" value="1"/>
</dbReference>
<comment type="subcellular location">
    <subcellularLocation>
        <location evidence="1">Secreted</location>
        <location evidence="1">Cell wall</location>
    </subcellularLocation>
</comment>
<dbReference type="InterPro" id="IPR011330">
    <property type="entry name" value="Glyco_hydro/deAcase_b/a-brl"/>
</dbReference>
<dbReference type="InterPro" id="IPR051398">
    <property type="entry name" value="Polysacch_Deacetylase"/>
</dbReference>
<evidence type="ECO:0000256" key="9">
    <source>
        <dbReference type="ARBA" id="ARBA00033195"/>
    </source>
</evidence>
<evidence type="ECO:0000256" key="3">
    <source>
        <dbReference type="ARBA" id="ARBA00016781"/>
    </source>
</evidence>
<reference evidence="12 13" key="1">
    <citation type="submission" date="2017-07" db="EMBL/GenBank/DDBJ databases">
        <title>Shotgun whole genome sequences of three halophilic bacterial isolates.</title>
        <authorList>
            <person name="Pozzo T."/>
            <person name="Higdon S.M."/>
            <person name="Quillaguaman J."/>
        </authorList>
    </citation>
    <scope>NUCLEOTIDE SEQUENCE [LARGE SCALE GENOMIC DNA]</scope>
    <source>
        <strain evidence="12 13">BU-1</strain>
    </source>
</reference>
<evidence type="ECO:0000256" key="2">
    <source>
        <dbReference type="ARBA" id="ARBA00010973"/>
    </source>
</evidence>
<name>A0A265E654_9STAP</name>
<dbReference type="InterPro" id="IPR002509">
    <property type="entry name" value="NODB_dom"/>
</dbReference>
<evidence type="ECO:0000313" key="13">
    <source>
        <dbReference type="Proteomes" id="UP000216682"/>
    </source>
</evidence>
<evidence type="ECO:0000256" key="8">
    <source>
        <dbReference type="ARBA" id="ARBA00030189"/>
    </source>
</evidence>
<dbReference type="GO" id="GO:0016811">
    <property type="term" value="F:hydrolase activity, acting on carbon-nitrogen (but not peptide) bonds, in linear amides"/>
    <property type="evidence" value="ECO:0007669"/>
    <property type="project" value="InterPro"/>
</dbReference>
<evidence type="ECO:0000259" key="11">
    <source>
        <dbReference type="PROSITE" id="PS51677"/>
    </source>
</evidence>